<dbReference type="AlphaFoldDB" id="A0A0G4GI55"/>
<dbReference type="EMBL" id="CDMZ01001235">
    <property type="protein sequence ID" value="CEM29414.1"/>
    <property type="molecule type" value="Genomic_DNA"/>
</dbReference>
<evidence type="ECO:0000256" key="9">
    <source>
        <dbReference type="SAM" id="MobiDB-lite"/>
    </source>
</evidence>
<feature type="compositionally biased region" description="Basic residues" evidence="9">
    <location>
        <begin position="344"/>
        <end position="358"/>
    </location>
</feature>
<gene>
    <name evidence="11" type="ORF">Cvel_21990</name>
</gene>
<feature type="compositionally biased region" description="Pro residues" evidence="9">
    <location>
        <begin position="132"/>
        <end position="141"/>
    </location>
</feature>
<dbReference type="PANTHER" id="PTHR13890:SF0">
    <property type="entry name" value="MAGNESIUM TRANSPORTER MRS2 HOMOLOG, MITOCHONDRIAL"/>
    <property type="match status" value="1"/>
</dbReference>
<keyword evidence="7" id="KW-0406">Ion transport</keyword>
<feature type="region of interest" description="Disordered" evidence="9">
    <location>
        <begin position="33"/>
        <end position="60"/>
    </location>
</feature>
<evidence type="ECO:0000256" key="6">
    <source>
        <dbReference type="ARBA" id="ARBA00022989"/>
    </source>
</evidence>
<evidence type="ECO:0000256" key="2">
    <source>
        <dbReference type="ARBA" id="ARBA00022448"/>
    </source>
</evidence>
<evidence type="ECO:0000313" key="11">
    <source>
        <dbReference type="EMBL" id="CEM29414.1"/>
    </source>
</evidence>
<feature type="region of interest" description="Disordered" evidence="9">
    <location>
        <begin position="818"/>
        <end position="875"/>
    </location>
</feature>
<dbReference type="Gene3D" id="1.20.58.340">
    <property type="entry name" value="Magnesium transport protein CorA, transmembrane region"/>
    <property type="match status" value="1"/>
</dbReference>
<evidence type="ECO:0000256" key="8">
    <source>
        <dbReference type="ARBA" id="ARBA00023136"/>
    </source>
</evidence>
<feature type="compositionally biased region" description="Gly residues" evidence="9">
    <location>
        <begin position="824"/>
        <end position="844"/>
    </location>
</feature>
<keyword evidence="3 10" id="KW-0812">Transmembrane</keyword>
<name>A0A0G4GI55_9ALVE</name>
<evidence type="ECO:0000256" key="4">
    <source>
        <dbReference type="ARBA" id="ARBA00022842"/>
    </source>
</evidence>
<feature type="compositionally biased region" description="Basic and acidic residues" evidence="9">
    <location>
        <begin position="849"/>
        <end position="863"/>
    </location>
</feature>
<evidence type="ECO:0000256" key="10">
    <source>
        <dbReference type="SAM" id="Phobius"/>
    </source>
</evidence>
<protein>
    <submittedName>
        <fullName evidence="11">Uncharacterized protein</fullName>
    </submittedName>
</protein>
<accession>A0A0G4GI55</accession>
<evidence type="ECO:0000256" key="1">
    <source>
        <dbReference type="ARBA" id="ARBA00004141"/>
    </source>
</evidence>
<keyword evidence="2" id="KW-0813">Transport</keyword>
<dbReference type="GO" id="GO:0016020">
    <property type="term" value="C:membrane"/>
    <property type="evidence" value="ECO:0007669"/>
    <property type="project" value="UniProtKB-SubCell"/>
</dbReference>
<feature type="compositionally biased region" description="Basic and acidic residues" evidence="9">
    <location>
        <begin position="528"/>
        <end position="541"/>
    </location>
</feature>
<evidence type="ECO:0000256" key="5">
    <source>
        <dbReference type="ARBA" id="ARBA00022946"/>
    </source>
</evidence>
<sequence>MKLYEVHEGTILKHDWAPHRVIQEVLHHSFVKHHHHHNHNEGGHRSDSRGEDLRHLHSRGDGDDKRISYRDIRGIWTPEPERALLVRRSGCVIMCIYPVYAIILHDRVFLFNSDLCNKSDDLLQKLAAKTAAPPPKIPPPSSGSESQRPSFKPLQSAATTADGLELTDSAAPLEKVPPVTGADTESSSDSDQTYESSSSGLSDAKSGGIPDFLSLDAKALKMREKIAKKLAKSWQLMAASRQLSRIEAARMPVTALANIPRDSSASLGTPDRRKTSFFTARGSSLHHQDSLNTQPKHSQTDPAQRTRRSTSALEDECPPLPKSKSSDGLVLGGGKRQAPNLASRIKRSVKSSLRRRRTERVEVGEEGEWEGGGGERSISSASLALRGGWSRALHLSRGKSVAGLVEEGGVGVSSSSSAAAHSTRPRLPEHRSSPFLTLPSIEESHREVRGLAEDLAASSGVQIESRVASQETVKEETGEGEEQSGEGRELQEEQPVSAFIEKEAPPALSANLASSFSPPRPSEGQGDSPEKDVQEHEEETHQGGVEDSNKAASPSPPPPAMNHSVSSCGSEGGSRHRRPRVVPLETAILEILVLAMLGDVAGEMASLRDRHEKLAYRLARRSHSVSAVDCEALGTLREPLACLEARLEASSRAVSEVLSDRKELWSMQLTLKRANPQMLDSDGLITKKARRWMREAGIESAPMSLAHVLEFADGELSQNRLKVRRVARTVGNVETGMQLRLAVARNRLVFFELGAALVGIVFGVAGLVTGFLGMNVSLGGVEHDENAVYVVGGSLAAHTPDPERRKAATTFPVGVEQFQKGKGKGNGGAADSAGGGAAPAGPGGRTNLKPKEAAADANAEKAGGKLPPPEKVITPGEESYRPLYIHLQHKRLIVGPSAA</sequence>
<organism evidence="11">
    <name type="scientific">Chromera velia CCMP2878</name>
    <dbReference type="NCBI Taxonomy" id="1169474"/>
    <lineage>
        <taxon>Eukaryota</taxon>
        <taxon>Sar</taxon>
        <taxon>Alveolata</taxon>
        <taxon>Colpodellida</taxon>
        <taxon>Chromeraceae</taxon>
        <taxon>Chromera</taxon>
    </lineage>
</organism>
<reference evidence="11" key="1">
    <citation type="submission" date="2014-11" db="EMBL/GenBank/DDBJ databases">
        <authorList>
            <person name="Otto D Thomas"/>
            <person name="Naeem Raeece"/>
        </authorList>
    </citation>
    <scope>NUCLEOTIDE SEQUENCE</scope>
</reference>
<feature type="compositionally biased region" description="Basic and acidic residues" evidence="9">
    <location>
        <begin position="39"/>
        <end position="60"/>
    </location>
</feature>
<proteinExistence type="predicted"/>
<feature type="region of interest" description="Disordered" evidence="9">
    <location>
        <begin position="462"/>
        <end position="494"/>
    </location>
</feature>
<evidence type="ECO:0000256" key="7">
    <source>
        <dbReference type="ARBA" id="ARBA00023065"/>
    </source>
</evidence>
<feature type="region of interest" description="Disordered" evidence="9">
    <location>
        <begin position="282"/>
        <end position="378"/>
    </location>
</feature>
<keyword evidence="8 10" id="KW-0472">Membrane</keyword>
<dbReference type="VEuPathDB" id="CryptoDB:Cvel_21990"/>
<dbReference type="InterPro" id="IPR039204">
    <property type="entry name" value="MRS2-like"/>
</dbReference>
<feature type="region of interest" description="Disordered" evidence="9">
    <location>
        <begin position="410"/>
        <end position="440"/>
    </location>
</feature>
<keyword evidence="5" id="KW-0809">Transit peptide</keyword>
<feature type="compositionally biased region" description="Low complexity" evidence="9">
    <location>
        <begin position="183"/>
        <end position="208"/>
    </location>
</feature>
<keyword evidence="6 10" id="KW-1133">Transmembrane helix</keyword>
<evidence type="ECO:0000256" key="3">
    <source>
        <dbReference type="ARBA" id="ARBA00022692"/>
    </source>
</evidence>
<dbReference type="PANTHER" id="PTHR13890">
    <property type="entry name" value="RNA SPLICING PROTEIN MRS2, MITOCHONDRIAL"/>
    <property type="match status" value="1"/>
</dbReference>
<feature type="compositionally biased region" description="Polar residues" evidence="9">
    <location>
        <begin position="290"/>
        <end position="303"/>
    </location>
</feature>
<feature type="region of interest" description="Disordered" evidence="9">
    <location>
        <begin position="130"/>
        <end position="208"/>
    </location>
</feature>
<feature type="region of interest" description="Disordered" evidence="9">
    <location>
        <begin position="510"/>
        <end position="579"/>
    </location>
</feature>
<keyword evidence="4" id="KW-0460">Magnesium</keyword>
<comment type="subcellular location">
    <subcellularLocation>
        <location evidence="1">Membrane</location>
        <topology evidence="1">Multi-pass membrane protein</topology>
    </subcellularLocation>
</comment>
<feature type="transmembrane region" description="Helical" evidence="10">
    <location>
        <begin position="748"/>
        <end position="772"/>
    </location>
</feature>
<dbReference type="GO" id="GO:0015095">
    <property type="term" value="F:magnesium ion transmembrane transporter activity"/>
    <property type="evidence" value="ECO:0007669"/>
    <property type="project" value="TreeGrafter"/>
</dbReference>